<comment type="similarity">
    <text evidence="1">Belongs to the YciI family.</text>
</comment>
<evidence type="ECO:0000313" key="3">
    <source>
        <dbReference type="EMBL" id="GFJ90429.1"/>
    </source>
</evidence>
<evidence type="ECO:0000313" key="4">
    <source>
        <dbReference type="Proteomes" id="UP000482960"/>
    </source>
</evidence>
<reference evidence="3 4" key="1">
    <citation type="submission" date="2020-03" db="EMBL/GenBank/DDBJ databases">
        <title>Whole genome shotgun sequence of Phytohabitans rumicis NBRC 108638.</title>
        <authorList>
            <person name="Komaki H."/>
            <person name="Tamura T."/>
        </authorList>
    </citation>
    <scope>NUCLEOTIDE SEQUENCE [LARGE SCALE GENOMIC DNA]</scope>
    <source>
        <strain evidence="3 4">NBRC 108638</strain>
    </source>
</reference>
<dbReference type="EMBL" id="BLPG01000001">
    <property type="protein sequence ID" value="GFJ90429.1"/>
    <property type="molecule type" value="Genomic_DNA"/>
</dbReference>
<dbReference type="SUPFAM" id="SSF54909">
    <property type="entry name" value="Dimeric alpha+beta barrel"/>
    <property type="match status" value="1"/>
</dbReference>
<evidence type="ECO:0000259" key="2">
    <source>
        <dbReference type="Pfam" id="PF03795"/>
    </source>
</evidence>
<gene>
    <name evidence="3" type="ORF">Prum_040710</name>
</gene>
<dbReference type="PANTHER" id="PTHR35174">
    <property type="entry name" value="BLL7171 PROTEIN-RELATED"/>
    <property type="match status" value="1"/>
</dbReference>
<organism evidence="3 4">
    <name type="scientific">Phytohabitans rumicis</name>
    <dbReference type="NCBI Taxonomy" id="1076125"/>
    <lineage>
        <taxon>Bacteria</taxon>
        <taxon>Bacillati</taxon>
        <taxon>Actinomycetota</taxon>
        <taxon>Actinomycetes</taxon>
        <taxon>Micromonosporales</taxon>
        <taxon>Micromonosporaceae</taxon>
    </lineage>
</organism>
<feature type="domain" description="YCII-related" evidence="2">
    <location>
        <begin position="1"/>
        <end position="118"/>
    </location>
</feature>
<protein>
    <recommendedName>
        <fullName evidence="2">YCII-related domain-containing protein</fullName>
    </recommendedName>
</protein>
<dbReference type="Gene3D" id="3.30.70.1060">
    <property type="entry name" value="Dimeric alpha+beta barrel"/>
    <property type="match status" value="1"/>
</dbReference>
<evidence type="ECO:0000256" key="1">
    <source>
        <dbReference type="ARBA" id="ARBA00007689"/>
    </source>
</evidence>
<accession>A0A6V8L710</accession>
<sequence>MKYLIMIYGNPKSREIWDSFSEAERAEGWKFYAALHESLVASGEMIVAEALTDPSQARRVPVTDTRATLTDGPFPEVKEQLAGFFLVDCESFDRAMEIAAQIPEAPLGLVEVRPVLAMTGPDM</sequence>
<dbReference type="InterPro" id="IPR011008">
    <property type="entry name" value="Dimeric_a/b-barrel"/>
</dbReference>
<dbReference type="RefSeq" id="WP_173077775.1">
    <property type="nucleotide sequence ID" value="NZ_BAABJB010000003.1"/>
</dbReference>
<comment type="caution">
    <text evidence="3">The sequence shown here is derived from an EMBL/GenBank/DDBJ whole genome shotgun (WGS) entry which is preliminary data.</text>
</comment>
<name>A0A6V8L710_9ACTN</name>
<proteinExistence type="inferred from homology"/>
<dbReference type="InterPro" id="IPR005545">
    <property type="entry name" value="YCII"/>
</dbReference>
<dbReference type="PANTHER" id="PTHR35174:SF3">
    <property type="entry name" value="BLL7171 PROTEIN"/>
    <property type="match status" value="1"/>
</dbReference>
<reference evidence="3 4" key="2">
    <citation type="submission" date="2020-03" db="EMBL/GenBank/DDBJ databases">
        <authorList>
            <person name="Ichikawa N."/>
            <person name="Kimura A."/>
            <person name="Kitahashi Y."/>
            <person name="Uohara A."/>
        </authorList>
    </citation>
    <scope>NUCLEOTIDE SEQUENCE [LARGE SCALE GENOMIC DNA]</scope>
    <source>
        <strain evidence="3 4">NBRC 108638</strain>
    </source>
</reference>
<keyword evidence="4" id="KW-1185">Reference proteome</keyword>
<dbReference type="Proteomes" id="UP000482960">
    <property type="component" value="Unassembled WGS sequence"/>
</dbReference>
<dbReference type="AlphaFoldDB" id="A0A6V8L710"/>
<dbReference type="Pfam" id="PF03795">
    <property type="entry name" value="YCII"/>
    <property type="match status" value="1"/>
</dbReference>